<dbReference type="AlphaFoldDB" id="L0KWI6"/>
<dbReference type="Proteomes" id="UP000010866">
    <property type="component" value="Chromosome"/>
</dbReference>
<evidence type="ECO:0000313" key="1">
    <source>
        <dbReference type="EMBL" id="AGB49792.1"/>
    </source>
</evidence>
<dbReference type="HOGENOM" id="CLU_189624_0_0_2"/>
<keyword evidence="2" id="KW-1185">Reference proteome</keyword>
<dbReference type="EMBL" id="CP003362">
    <property type="protein sequence ID" value="AGB49792.1"/>
    <property type="molecule type" value="Genomic_DNA"/>
</dbReference>
<proteinExistence type="predicted"/>
<evidence type="ECO:0008006" key="3">
    <source>
        <dbReference type="Google" id="ProtNLM"/>
    </source>
</evidence>
<protein>
    <recommendedName>
        <fullName evidence="3">DUF3303 domain-containing protein</fullName>
    </recommendedName>
</protein>
<dbReference type="KEGG" id="mhz:Metho_1596"/>
<dbReference type="InterPro" id="IPR021734">
    <property type="entry name" value="DUF3303"/>
</dbReference>
<sequence length="90" mass="10459">MLYMEIITWDPKDDMETAKRYAEWKPPEGYNVLGVWNDIASCRVFILSEVDNAEAYAAATLPWRDITRCETVLVMENDKFMEIAAKFGEM</sequence>
<reference evidence="2" key="1">
    <citation type="submission" date="2012-02" db="EMBL/GenBank/DDBJ databases">
        <title>Complete sequence of chromosome of Methanomethylovorans hollandica DSM 15978.</title>
        <authorList>
            <person name="Lucas S."/>
            <person name="Copeland A."/>
            <person name="Lapidus A."/>
            <person name="Glavina del Rio T."/>
            <person name="Dalin E."/>
            <person name="Tice H."/>
            <person name="Bruce D."/>
            <person name="Goodwin L."/>
            <person name="Pitluck S."/>
            <person name="Peters L."/>
            <person name="Mikhailova N."/>
            <person name="Held B."/>
            <person name="Kyrpides N."/>
            <person name="Mavromatis K."/>
            <person name="Ivanova N."/>
            <person name="Brettin T."/>
            <person name="Detter J.C."/>
            <person name="Han C."/>
            <person name="Larimer F."/>
            <person name="Land M."/>
            <person name="Hauser L."/>
            <person name="Markowitz V."/>
            <person name="Cheng J.-F."/>
            <person name="Hugenholtz P."/>
            <person name="Woyke T."/>
            <person name="Wu D."/>
            <person name="Spring S."/>
            <person name="Schroeder M."/>
            <person name="Brambilla E."/>
            <person name="Klenk H.-P."/>
            <person name="Eisen J.A."/>
        </authorList>
    </citation>
    <scope>NUCLEOTIDE SEQUENCE [LARGE SCALE GENOMIC DNA]</scope>
    <source>
        <strain evidence="2">DSM 15978 / NBRC 107637 / DMS1</strain>
    </source>
</reference>
<dbReference type="Pfam" id="PF11746">
    <property type="entry name" value="DUF3303"/>
    <property type="match status" value="1"/>
</dbReference>
<accession>L0KWI6</accession>
<evidence type="ECO:0000313" key="2">
    <source>
        <dbReference type="Proteomes" id="UP000010866"/>
    </source>
</evidence>
<organism evidence="1 2">
    <name type="scientific">Methanomethylovorans hollandica (strain DSM 15978 / NBRC 107637 / DMS1)</name>
    <dbReference type="NCBI Taxonomy" id="867904"/>
    <lineage>
        <taxon>Archaea</taxon>
        <taxon>Methanobacteriati</taxon>
        <taxon>Methanobacteriota</taxon>
        <taxon>Stenosarchaea group</taxon>
        <taxon>Methanomicrobia</taxon>
        <taxon>Methanosarcinales</taxon>
        <taxon>Methanosarcinaceae</taxon>
        <taxon>Methanomethylovorans</taxon>
    </lineage>
</organism>
<gene>
    <name evidence="1" type="ordered locus">Metho_1596</name>
</gene>
<name>L0KWI6_METHD</name>